<name>A0A2N1JCP4_9BASI</name>
<dbReference type="PANTHER" id="PTHR39476:SF1">
    <property type="entry name" value="NADH DEHYDROGENASE [UBIQUINONE] 1 BETA SUBCOMPLEX SUBUNIT 4"/>
    <property type="match status" value="1"/>
</dbReference>
<evidence type="ECO:0000313" key="3">
    <source>
        <dbReference type="Proteomes" id="UP000232875"/>
    </source>
</evidence>
<dbReference type="AlphaFoldDB" id="A0A2N1JCP4"/>
<feature type="transmembrane region" description="Helical" evidence="1">
    <location>
        <begin position="39"/>
        <end position="56"/>
    </location>
</feature>
<evidence type="ECO:0000313" key="2">
    <source>
        <dbReference type="EMBL" id="PKI84306.1"/>
    </source>
</evidence>
<keyword evidence="3" id="KW-1185">Reference proteome</keyword>
<keyword evidence="1" id="KW-0812">Transmembrane</keyword>
<keyword evidence="1" id="KW-1133">Transmembrane helix</keyword>
<protein>
    <recommendedName>
        <fullName evidence="4">Complex I-B15</fullName>
    </recommendedName>
</protein>
<gene>
    <name evidence="2" type="ORF">MVES_001458</name>
</gene>
<organism evidence="2 3">
    <name type="scientific">Malassezia vespertilionis</name>
    <dbReference type="NCBI Taxonomy" id="2020962"/>
    <lineage>
        <taxon>Eukaryota</taxon>
        <taxon>Fungi</taxon>
        <taxon>Dikarya</taxon>
        <taxon>Basidiomycota</taxon>
        <taxon>Ustilaginomycotina</taxon>
        <taxon>Malasseziomycetes</taxon>
        <taxon>Malasseziales</taxon>
        <taxon>Malasseziaceae</taxon>
        <taxon>Malassezia</taxon>
    </lineage>
</organism>
<sequence length="88" mass="10389">MAGGHHHRSLKVDPSIEKWQEMHNTMYQRFRWTSKNTPLLIFWGFFVPGLAMYGFSKTNYQWDYTGKSWNESLLRKPPAPAAPKDDEE</sequence>
<dbReference type="OrthoDB" id="15108at2759"/>
<accession>A0A2N1JCP4</accession>
<evidence type="ECO:0008006" key="4">
    <source>
        <dbReference type="Google" id="ProtNLM"/>
    </source>
</evidence>
<reference evidence="2 3" key="1">
    <citation type="submission" date="2017-10" db="EMBL/GenBank/DDBJ databases">
        <title>A novel species of cold-tolerant Malassezia isolated from bats.</title>
        <authorList>
            <person name="Lorch J.M."/>
            <person name="Palmer J.M."/>
            <person name="Vanderwolf K.J."/>
            <person name="Schmidt K.Z."/>
            <person name="Verant M.L."/>
            <person name="Weller T.J."/>
            <person name="Blehert D.S."/>
        </authorList>
    </citation>
    <scope>NUCLEOTIDE SEQUENCE [LARGE SCALE GENOMIC DNA]</scope>
    <source>
        <strain evidence="2 3">NWHC:44797-103</strain>
    </source>
</reference>
<dbReference type="EMBL" id="KZ454989">
    <property type="protein sequence ID" value="PKI84306.1"/>
    <property type="molecule type" value="Genomic_DNA"/>
</dbReference>
<keyword evidence="1" id="KW-0472">Membrane</keyword>
<dbReference type="PANTHER" id="PTHR39476">
    <property type="entry name" value="NADH:UBIQUINONE OXIDOREDUCTASE 6.6KD SUBUNIT"/>
    <property type="match status" value="1"/>
</dbReference>
<proteinExistence type="predicted"/>
<evidence type="ECO:0000256" key="1">
    <source>
        <dbReference type="SAM" id="Phobius"/>
    </source>
</evidence>
<dbReference type="Proteomes" id="UP000232875">
    <property type="component" value="Unassembled WGS sequence"/>
</dbReference>